<dbReference type="AlphaFoldDB" id="A0A510DRJ7"/>
<dbReference type="SUPFAM" id="SSF52540">
    <property type="entry name" value="P-loop containing nucleoside triphosphate hydrolases"/>
    <property type="match status" value="1"/>
</dbReference>
<protein>
    <recommendedName>
        <fullName evidence="1">AAA domain-containing protein</fullName>
    </recommendedName>
</protein>
<organism evidence="2 3">
    <name type="scientific">Sulfuracidifex tepidarius</name>
    <dbReference type="NCBI Taxonomy" id="1294262"/>
    <lineage>
        <taxon>Archaea</taxon>
        <taxon>Thermoproteota</taxon>
        <taxon>Thermoprotei</taxon>
        <taxon>Sulfolobales</taxon>
        <taxon>Sulfolobaceae</taxon>
        <taxon>Sulfuracidifex</taxon>
    </lineage>
</organism>
<dbReference type="RefSeq" id="WP_054845391.1">
    <property type="nucleotide sequence ID" value="NZ_AP018929.1"/>
</dbReference>
<keyword evidence="3" id="KW-1185">Reference proteome</keyword>
<dbReference type="PANTHER" id="PTHR33295">
    <property type="entry name" value="ATPASE"/>
    <property type="match status" value="1"/>
</dbReference>
<reference evidence="2 3" key="1">
    <citation type="journal article" date="2020" name="Int. J. Syst. Evol. Microbiol.">
        <title>Sulfuracidifex tepidarius gen. nov., sp. nov. and transfer of Sulfolobus metallicus Huber and Stetter 1992 to the genus Sulfuracidifex as Sulfuracidifex metallicus comb. nov.</title>
        <authorList>
            <person name="Itoh T."/>
            <person name="Miura T."/>
            <person name="Sakai H.D."/>
            <person name="Kato S."/>
            <person name="Ohkuma M."/>
            <person name="Takashina T."/>
        </authorList>
    </citation>
    <scope>NUCLEOTIDE SEQUENCE [LARGE SCALE GENOMIC DNA]</scope>
    <source>
        <strain evidence="2 3">IC-006</strain>
    </source>
</reference>
<dbReference type="InterPro" id="IPR027417">
    <property type="entry name" value="P-loop_NTPase"/>
</dbReference>
<name>A0A510DRJ7_9CREN</name>
<dbReference type="InterPro" id="IPR041682">
    <property type="entry name" value="AAA_14"/>
</dbReference>
<dbReference type="STRING" id="1294262.GCA_001316085_00900"/>
<dbReference type="PANTHER" id="PTHR33295:SF19">
    <property type="entry name" value="ARCHAEAL ATPASE"/>
    <property type="match status" value="1"/>
</dbReference>
<dbReference type="EMBL" id="AP018929">
    <property type="protein sequence ID" value="BBG22816.1"/>
    <property type="molecule type" value="Genomic_DNA"/>
</dbReference>
<dbReference type="Proteomes" id="UP000322983">
    <property type="component" value="Chromosome"/>
</dbReference>
<evidence type="ECO:0000313" key="3">
    <source>
        <dbReference type="Proteomes" id="UP000322983"/>
    </source>
</evidence>
<dbReference type="GeneID" id="77169552"/>
<dbReference type="Pfam" id="PF13173">
    <property type="entry name" value="AAA_14"/>
    <property type="match status" value="1"/>
</dbReference>
<evidence type="ECO:0000313" key="2">
    <source>
        <dbReference type="EMBL" id="BBG22816.1"/>
    </source>
</evidence>
<proteinExistence type="predicted"/>
<sequence>MIDEAQEVGQWERFVRGLTERGKARVVVSGSSAKLLSSEYASLLSGRHVEVRVFPLSFRELPKIECLAL</sequence>
<gene>
    <name evidence="2" type="ORF">IC006_0100</name>
</gene>
<dbReference type="KEGG" id="step:IC006_0100"/>
<accession>A0A510DRJ7</accession>
<evidence type="ECO:0000259" key="1">
    <source>
        <dbReference type="Pfam" id="PF13173"/>
    </source>
</evidence>
<feature type="domain" description="AAA" evidence="1">
    <location>
        <begin position="2"/>
        <end position="61"/>
    </location>
</feature>